<evidence type="ECO:0000313" key="1">
    <source>
        <dbReference type="EMBL" id="CUU89809.1"/>
    </source>
</evidence>
<dbReference type="InterPro" id="IPR019106">
    <property type="entry name" value="T4SS_TrbC"/>
</dbReference>
<dbReference type="Proteomes" id="UP000052237">
    <property type="component" value="Unassembled WGS sequence"/>
</dbReference>
<protein>
    <submittedName>
        <fullName evidence="1">Type-F conjugative transfer system pilin assembly protein TrbC</fullName>
    </submittedName>
</protein>
<dbReference type="EMBL" id="FAVB01000007">
    <property type="protein sequence ID" value="CUU89809.1"/>
    <property type="molecule type" value="Genomic_DNA"/>
</dbReference>
<dbReference type="RefSeq" id="WP_059435477.1">
    <property type="nucleotide sequence ID" value="NZ_FAVB01000007.1"/>
</dbReference>
<sequence length="321" mass="37345">MNKILLSMSLVAISSIHLLGDVNFTQSDDNVSKFKNMYITPQEEQINSFKDQNSFIKMSNYEDKFKIDINKTAELLNKTNLEQTIEQKRQDIIRNNENNVSGPSQVIQTQEFKKEFAKYTDIILNNTNLVDKKAIFNKKEMEIIKDEVSKYAVLNKEKIFIVLSSSMPDHAIKEYFKRLDGIEGVDFVFRGILHNDLKSFRPMMEYIQFLLKKDSNGGYEKSNLYNVNISINPKVTQKYNITKVPALIYIQNYDPTLEDSKALSQSDNTKEKVWVEYGLISPQYVLNKINKTAKSEWINSILYKDSYFKDKKKKTNNGNVK</sequence>
<name>A0A0S4SW94_CAMHY</name>
<dbReference type="AlphaFoldDB" id="A0A0S4SW94"/>
<gene>
    <name evidence="1" type="ORF">ERS686654_02029</name>
</gene>
<accession>A0A0S4SW94</accession>
<reference evidence="1 2" key="1">
    <citation type="submission" date="2015-11" db="EMBL/GenBank/DDBJ databases">
        <authorList>
            <consortium name="Pathogen Informatics"/>
        </authorList>
    </citation>
    <scope>NUCLEOTIDE SEQUENCE [LARGE SCALE GENOMIC DNA]</scope>
    <source>
        <strain evidence="1 2">006A-0059</strain>
    </source>
</reference>
<dbReference type="Pfam" id="PF09673">
    <property type="entry name" value="TrbC_Ftype"/>
    <property type="match status" value="1"/>
</dbReference>
<keyword evidence="2" id="KW-1185">Reference proteome</keyword>
<comment type="caution">
    <text evidence="1">The sequence shown here is derived from an EMBL/GenBank/DDBJ whole genome shotgun (WGS) entry which is preliminary data.</text>
</comment>
<organism evidence="1 2">
    <name type="scientific">Campylobacter hyointestinalis subsp. hyointestinalis</name>
    <dbReference type="NCBI Taxonomy" id="91352"/>
    <lineage>
        <taxon>Bacteria</taxon>
        <taxon>Pseudomonadati</taxon>
        <taxon>Campylobacterota</taxon>
        <taxon>Epsilonproteobacteria</taxon>
        <taxon>Campylobacterales</taxon>
        <taxon>Campylobacteraceae</taxon>
        <taxon>Campylobacter</taxon>
    </lineage>
</organism>
<evidence type="ECO:0000313" key="2">
    <source>
        <dbReference type="Proteomes" id="UP000052237"/>
    </source>
</evidence>
<proteinExistence type="predicted"/>